<name>A0A5C4MW50_9ACTN</name>
<comment type="caution">
    <text evidence="2">The sequence shown here is derived from an EMBL/GenBank/DDBJ whole genome shotgun (WGS) entry which is preliminary data.</text>
</comment>
<dbReference type="EMBL" id="VDFR01000011">
    <property type="protein sequence ID" value="TNC50934.1"/>
    <property type="molecule type" value="Genomic_DNA"/>
</dbReference>
<protein>
    <recommendedName>
        <fullName evidence="5">F420-dependent oxidoreductase</fullName>
    </recommendedName>
</protein>
<evidence type="ECO:0000313" key="4">
    <source>
        <dbReference type="Proteomes" id="UP000306740"/>
    </source>
</evidence>
<dbReference type="NCBIfam" id="NF038065">
    <property type="entry name" value="Pr6Pr"/>
    <property type="match status" value="1"/>
</dbReference>
<evidence type="ECO:0000313" key="3">
    <source>
        <dbReference type="EMBL" id="TNC50934.1"/>
    </source>
</evidence>
<reference evidence="2 4" key="1">
    <citation type="submission" date="2019-05" db="EMBL/GenBank/DDBJ databases">
        <title>Mumia sp. nov., isolated from the intestinal contents of plateau pika (Ochotona curzoniae) in the Qinghai-Tibet plateau of China.</title>
        <authorList>
            <person name="Tian Z."/>
        </authorList>
    </citation>
    <scope>NUCLEOTIDE SEQUENCE [LARGE SCALE GENOMIC DNA]</scope>
    <source>
        <strain evidence="4">527</strain>
        <strain evidence="2">Z527</strain>
    </source>
</reference>
<dbReference type="AlphaFoldDB" id="A0A5C4MW50"/>
<dbReference type="OrthoDB" id="9809977at2"/>
<feature type="transmembrane region" description="Helical" evidence="1">
    <location>
        <begin position="107"/>
        <end position="128"/>
    </location>
</feature>
<evidence type="ECO:0000256" key="1">
    <source>
        <dbReference type="SAM" id="Phobius"/>
    </source>
</evidence>
<dbReference type="Proteomes" id="UP000306740">
    <property type="component" value="Unassembled WGS sequence"/>
</dbReference>
<accession>A0A5C4MW50</accession>
<dbReference type="InterPro" id="IPR049713">
    <property type="entry name" value="Pr6Pr-like"/>
</dbReference>
<keyword evidence="1" id="KW-0472">Membrane</keyword>
<proteinExistence type="predicted"/>
<feature type="transmembrane region" description="Helical" evidence="1">
    <location>
        <begin position="45"/>
        <end position="65"/>
    </location>
</feature>
<feature type="transmembrane region" description="Helical" evidence="1">
    <location>
        <begin position="137"/>
        <end position="156"/>
    </location>
</feature>
<organism evidence="2 4">
    <name type="scientific">Mumia zhuanghuii</name>
    <dbReference type="NCBI Taxonomy" id="2585211"/>
    <lineage>
        <taxon>Bacteria</taxon>
        <taxon>Bacillati</taxon>
        <taxon>Actinomycetota</taxon>
        <taxon>Actinomycetes</taxon>
        <taxon>Propionibacteriales</taxon>
        <taxon>Nocardioidaceae</taxon>
        <taxon>Mumia</taxon>
    </lineage>
</organism>
<keyword evidence="1" id="KW-0812">Transmembrane</keyword>
<keyword evidence="1" id="KW-1133">Transmembrane helix</keyword>
<evidence type="ECO:0000313" key="2">
    <source>
        <dbReference type="EMBL" id="TNC48109.1"/>
    </source>
</evidence>
<feature type="transmembrane region" description="Helical" evidence="1">
    <location>
        <begin position="182"/>
        <end position="208"/>
    </location>
</feature>
<dbReference type="RefSeq" id="WP_139105224.1">
    <property type="nucleotide sequence ID" value="NZ_VDFR01000011.1"/>
</dbReference>
<sequence>MHVTGTRTSGLVVRVWFAVLAGLGAWATAGQAVRAASEGRSLVNFFSYFTIESNVLVVVAAVVIARRARVDGWWQPVYLAGLVGIVITGTVYHLLLAGQQTLQGIEVWYDLVLHTLVPAGSVIGFFLLRPSLGRRAWWFLAWPVAWVAWTLVRGALGDPQFVGPEGEPPLPVPYDFLDAGTAGWGAVVVTLALIAGFAVAIAAGVLTLGRRIGR</sequence>
<evidence type="ECO:0008006" key="5">
    <source>
        <dbReference type="Google" id="ProtNLM"/>
    </source>
</evidence>
<dbReference type="EMBL" id="VDFR01000039">
    <property type="protein sequence ID" value="TNC48109.1"/>
    <property type="molecule type" value="Genomic_DNA"/>
</dbReference>
<gene>
    <name evidence="3" type="ORF">FHE65_02885</name>
    <name evidence="2" type="ORF">FHE65_08260</name>
</gene>
<feature type="transmembrane region" description="Helical" evidence="1">
    <location>
        <begin position="77"/>
        <end position="95"/>
    </location>
</feature>